<dbReference type="EMBL" id="KZ678140">
    <property type="protein sequence ID" value="PSN63168.1"/>
    <property type="molecule type" value="Genomic_DNA"/>
</dbReference>
<organism evidence="2 3">
    <name type="scientific">Corynespora cassiicola Philippines</name>
    <dbReference type="NCBI Taxonomy" id="1448308"/>
    <lineage>
        <taxon>Eukaryota</taxon>
        <taxon>Fungi</taxon>
        <taxon>Dikarya</taxon>
        <taxon>Ascomycota</taxon>
        <taxon>Pezizomycotina</taxon>
        <taxon>Dothideomycetes</taxon>
        <taxon>Pleosporomycetidae</taxon>
        <taxon>Pleosporales</taxon>
        <taxon>Corynesporascaceae</taxon>
        <taxon>Corynespora</taxon>
    </lineage>
</organism>
<dbReference type="AlphaFoldDB" id="A0A2T2NDQ1"/>
<proteinExistence type="predicted"/>
<dbReference type="Proteomes" id="UP000240883">
    <property type="component" value="Unassembled WGS sequence"/>
</dbReference>
<feature type="compositionally biased region" description="Basic and acidic residues" evidence="1">
    <location>
        <begin position="130"/>
        <end position="139"/>
    </location>
</feature>
<keyword evidence="3" id="KW-1185">Reference proteome</keyword>
<protein>
    <submittedName>
        <fullName evidence="2">Uncharacterized protein</fullName>
    </submittedName>
</protein>
<name>A0A2T2NDQ1_CORCC</name>
<feature type="region of interest" description="Disordered" evidence="1">
    <location>
        <begin position="200"/>
        <end position="235"/>
    </location>
</feature>
<gene>
    <name evidence="2" type="ORF">BS50DRAFT_105584</name>
</gene>
<accession>A0A2T2NDQ1</accession>
<evidence type="ECO:0000256" key="1">
    <source>
        <dbReference type="SAM" id="MobiDB-lite"/>
    </source>
</evidence>
<feature type="compositionally biased region" description="Low complexity" evidence="1">
    <location>
        <begin position="221"/>
        <end position="235"/>
    </location>
</feature>
<evidence type="ECO:0000313" key="2">
    <source>
        <dbReference type="EMBL" id="PSN63168.1"/>
    </source>
</evidence>
<evidence type="ECO:0000313" key="3">
    <source>
        <dbReference type="Proteomes" id="UP000240883"/>
    </source>
</evidence>
<feature type="region of interest" description="Disordered" evidence="1">
    <location>
        <begin position="88"/>
        <end position="180"/>
    </location>
</feature>
<reference evidence="2 3" key="1">
    <citation type="journal article" date="2018" name="Front. Microbiol.">
        <title>Genome-Wide Analysis of Corynespora cassiicola Leaf Fall Disease Putative Effectors.</title>
        <authorList>
            <person name="Lopez D."/>
            <person name="Ribeiro S."/>
            <person name="Label P."/>
            <person name="Fumanal B."/>
            <person name="Venisse J.S."/>
            <person name="Kohler A."/>
            <person name="de Oliveira R.R."/>
            <person name="Labutti K."/>
            <person name="Lipzen A."/>
            <person name="Lail K."/>
            <person name="Bauer D."/>
            <person name="Ohm R.A."/>
            <person name="Barry K.W."/>
            <person name="Spatafora J."/>
            <person name="Grigoriev I.V."/>
            <person name="Martin F.M."/>
            <person name="Pujade-Renaud V."/>
        </authorList>
    </citation>
    <scope>NUCLEOTIDE SEQUENCE [LARGE SCALE GENOMIC DNA]</scope>
    <source>
        <strain evidence="2 3">Philippines</strain>
    </source>
</reference>
<sequence length="235" mass="24934">MTIRTWSEVRPIQGGLRARPEGDRRGCTMPVPSPPCIAARLHTYLESCIDTVNTTPRLNTLPAAVAATAAAATATAYRVDVYLPAAARPLRSPHPLPPSLQLRRPSRAEISPTRPLAVHSTSPGSRRRHDVGAARRGGDHSSAAPQHRRPYAAGQEQADGSETGPVTRHEPEGVGTGRGYMTHCRTARTAARCIAVPPGLCSTPLSSSRHASTHTDRSRRVASAALSSTTPTPTC</sequence>